<proteinExistence type="predicted"/>
<protein>
    <submittedName>
        <fullName evidence="2">Uncharacterized protein</fullName>
    </submittedName>
</protein>
<evidence type="ECO:0000313" key="2">
    <source>
        <dbReference type="EMBL" id="PXF46795.1"/>
    </source>
</evidence>
<feature type="compositionally biased region" description="Polar residues" evidence="1">
    <location>
        <begin position="53"/>
        <end position="62"/>
    </location>
</feature>
<dbReference type="AlphaFoldDB" id="A0A2V3IXK5"/>
<feature type="region of interest" description="Disordered" evidence="1">
    <location>
        <begin position="379"/>
        <end position="426"/>
    </location>
</feature>
<feature type="compositionally biased region" description="Acidic residues" evidence="1">
    <location>
        <begin position="389"/>
        <end position="398"/>
    </location>
</feature>
<dbReference type="Proteomes" id="UP000247409">
    <property type="component" value="Unassembled WGS sequence"/>
</dbReference>
<evidence type="ECO:0000256" key="1">
    <source>
        <dbReference type="SAM" id="MobiDB-lite"/>
    </source>
</evidence>
<sequence length="832" mass="89570">MRTRSQARVLREKSQNTVHNMVGGRVREREKSNTVTEHNISPGADRRDDSISPAKTQDTASQDAVVEGDTEGQHCQDAAMEGDAEGEQCDAISPAKTQDTASQDAVVEGDTEGEHCQDAAMEGDAEGEQCDAISPAKTKDTASQDAVVEGDTEGQHFQDAAMEGDAEGEQCDAISPAKTQDTASQDAVVEGDTEGEHCQDAAMEGDAEGEQCDAISPAKTQDTASQDAVVEGDTEGQYCQDAAMEGDAEGEQCDAISPAKTQDTASQDAVVEGDTEGQHCQDAVMEGDAEGEQCDAISPAKTQDTASQDAVVEGDTEGEHCQDAAMEGDPEGEYCYNAAVEGDAEGEQCDAKGEHCQDVGAGGDIQGELCRESGVAIIDPPTAHRDDNSAVEECDQGPDPEPAGPEDRCDERGVGSDIQGDSCQQTGVAVVKIDQNRSVRGTTRKEALTVPGGASVNDAFSDLVNVEDGEYGQEDECHSEASTDIGEGSGEGIGNEISDIEVGEESVGTTVPVLDGTIPNILRWTIAHLKENPARKRINVAPAIVIGESVTFWLGGQRFWDNIVRFARMLSLWGSYENVLWAMELYPSSVLVNTGFRPLFEKNKKLGTKPIACLLPYPNAFSEFSASKVHSTARNWYKDDCFTRLQETAVHLTAIAEYVLRCAFISRKSSDVMKSFMDSLTTRITMIETGSNSQLVLRGSKGLLRDMPEEEADMCLRMAMKAAHNAVVRGLAVAGRKKGKKKQNLEARQKVDLLQIQSIPAQVSDILIANVELSLMEILGGKTECQILDSDEFEFRMKRVLRGVQYLYQTVGVKFFNAVYECIESPPRSNDK</sequence>
<dbReference type="EMBL" id="NBIV01000033">
    <property type="protein sequence ID" value="PXF46795.1"/>
    <property type="molecule type" value="Genomic_DNA"/>
</dbReference>
<gene>
    <name evidence="2" type="ORF">BWQ96_03486</name>
</gene>
<comment type="caution">
    <text evidence="2">The sequence shown here is derived from an EMBL/GenBank/DDBJ whole genome shotgun (WGS) entry which is preliminary data.</text>
</comment>
<feature type="region of interest" description="Disordered" evidence="1">
    <location>
        <begin position="1"/>
        <end position="128"/>
    </location>
</feature>
<evidence type="ECO:0000313" key="3">
    <source>
        <dbReference type="Proteomes" id="UP000247409"/>
    </source>
</evidence>
<reference evidence="2 3" key="1">
    <citation type="journal article" date="2018" name="Mol. Biol. Evol.">
        <title>Analysis of the draft genome of the red seaweed Gracilariopsis chorda provides insights into genome size evolution in Rhodophyta.</title>
        <authorList>
            <person name="Lee J."/>
            <person name="Yang E.C."/>
            <person name="Graf L."/>
            <person name="Yang J.H."/>
            <person name="Qiu H."/>
            <person name="Zel Zion U."/>
            <person name="Chan C.X."/>
            <person name="Stephens T.G."/>
            <person name="Weber A.P.M."/>
            <person name="Boo G.H."/>
            <person name="Boo S.M."/>
            <person name="Kim K.M."/>
            <person name="Shin Y."/>
            <person name="Jung M."/>
            <person name="Lee S.J."/>
            <person name="Yim H.S."/>
            <person name="Lee J.H."/>
            <person name="Bhattacharya D."/>
            <person name="Yoon H.S."/>
        </authorList>
    </citation>
    <scope>NUCLEOTIDE SEQUENCE [LARGE SCALE GENOMIC DNA]</scope>
    <source>
        <strain evidence="2 3">SKKU-2015</strain>
        <tissue evidence="2">Whole body</tissue>
    </source>
</reference>
<keyword evidence="3" id="KW-1185">Reference proteome</keyword>
<organism evidence="2 3">
    <name type="scientific">Gracilariopsis chorda</name>
    <dbReference type="NCBI Taxonomy" id="448386"/>
    <lineage>
        <taxon>Eukaryota</taxon>
        <taxon>Rhodophyta</taxon>
        <taxon>Florideophyceae</taxon>
        <taxon>Rhodymeniophycidae</taxon>
        <taxon>Gracilariales</taxon>
        <taxon>Gracilariaceae</taxon>
        <taxon>Gracilariopsis</taxon>
    </lineage>
</organism>
<feature type="compositionally biased region" description="Basic and acidic residues" evidence="1">
    <location>
        <begin position="405"/>
        <end position="414"/>
    </location>
</feature>
<name>A0A2V3IXK5_9FLOR</name>
<accession>A0A2V3IXK5</accession>